<accession>A0A4Q9DQ73</accession>
<organism evidence="7 8">
    <name type="scientific">Paenibacillus thalictri</name>
    <dbReference type="NCBI Taxonomy" id="2527873"/>
    <lineage>
        <taxon>Bacteria</taxon>
        <taxon>Bacillati</taxon>
        <taxon>Bacillota</taxon>
        <taxon>Bacilli</taxon>
        <taxon>Bacillales</taxon>
        <taxon>Paenibacillaceae</taxon>
        <taxon>Paenibacillus</taxon>
    </lineage>
</organism>
<evidence type="ECO:0000256" key="4">
    <source>
        <dbReference type="ARBA" id="ARBA00023002"/>
    </source>
</evidence>
<reference evidence="7 8" key="1">
    <citation type="submission" date="2019-02" db="EMBL/GenBank/DDBJ databases">
        <title>Paenibacillus sp. nov., isolated from surface-sterilized tissue of Thalictrum simplex L.</title>
        <authorList>
            <person name="Tuo L."/>
        </authorList>
    </citation>
    <scope>NUCLEOTIDE SEQUENCE [LARGE SCALE GENOMIC DNA]</scope>
    <source>
        <strain evidence="7 8">N2SHLJ1</strain>
    </source>
</reference>
<proteinExistence type="predicted"/>
<evidence type="ECO:0000256" key="2">
    <source>
        <dbReference type="ARBA" id="ARBA00022630"/>
    </source>
</evidence>
<dbReference type="OrthoDB" id="9766816at2"/>
<keyword evidence="3" id="KW-0274">FAD</keyword>
<evidence type="ECO:0000256" key="5">
    <source>
        <dbReference type="ARBA" id="ARBA00023033"/>
    </source>
</evidence>
<dbReference type="PRINTS" id="PR00420">
    <property type="entry name" value="RNGMNOXGNASE"/>
</dbReference>
<dbReference type="RefSeq" id="WP_131013899.1">
    <property type="nucleotide sequence ID" value="NZ_SIRE01000009.1"/>
</dbReference>
<dbReference type="Gene3D" id="3.50.50.60">
    <property type="entry name" value="FAD/NAD(P)-binding domain"/>
    <property type="match status" value="1"/>
</dbReference>
<gene>
    <name evidence="7" type="ORF">EYB31_13640</name>
</gene>
<keyword evidence="8" id="KW-1185">Reference proteome</keyword>
<dbReference type="SUPFAM" id="SSF51905">
    <property type="entry name" value="FAD/NAD(P)-binding domain"/>
    <property type="match status" value="1"/>
</dbReference>
<dbReference type="PANTHER" id="PTHR13789:SF318">
    <property type="entry name" value="GERANYLGERANYL DIPHOSPHATE REDUCTASE"/>
    <property type="match status" value="1"/>
</dbReference>
<dbReference type="AlphaFoldDB" id="A0A4Q9DQ73"/>
<evidence type="ECO:0000313" key="7">
    <source>
        <dbReference type="EMBL" id="TBL78543.1"/>
    </source>
</evidence>
<evidence type="ECO:0000256" key="1">
    <source>
        <dbReference type="ARBA" id="ARBA00001974"/>
    </source>
</evidence>
<dbReference type="Pfam" id="PF01494">
    <property type="entry name" value="FAD_binding_3"/>
    <property type="match status" value="1"/>
</dbReference>
<dbReference type="PANTHER" id="PTHR13789">
    <property type="entry name" value="MONOOXYGENASE"/>
    <property type="match status" value="1"/>
</dbReference>
<comment type="cofactor">
    <cofactor evidence="1">
        <name>FAD</name>
        <dbReference type="ChEBI" id="CHEBI:57692"/>
    </cofactor>
</comment>
<keyword evidence="5" id="KW-0503">Monooxygenase</keyword>
<comment type="caution">
    <text evidence="7">The sequence shown here is derived from an EMBL/GenBank/DDBJ whole genome shotgun (WGS) entry which is preliminary data.</text>
</comment>
<evidence type="ECO:0000256" key="3">
    <source>
        <dbReference type="ARBA" id="ARBA00022827"/>
    </source>
</evidence>
<dbReference type="EMBL" id="SIRE01000009">
    <property type="protein sequence ID" value="TBL78543.1"/>
    <property type="molecule type" value="Genomic_DNA"/>
</dbReference>
<evidence type="ECO:0000313" key="8">
    <source>
        <dbReference type="Proteomes" id="UP000293142"/>
    </source>
</evidence>
<dbReference type="Proteomes" id="UP000293142">
    <property type="component" value="Unassembled WGS sequence"/>
</dbReference>
<dbReference type="GO" id="GO:0071949">
    <property type="term" value="F:FAD binding"/>
    <property type="evidence" value="ECO:0007669"/>
    <property type="project" value="InterPro"/>
</dbReference>
<keyword evidence="4" id="KW-0560">Oxidoreductase</keyword>
<sequence>MTQIKEAPFIIVGGGIGGLASALGVAGTGRNVVVLEQAPEFGEIGAGIQLAPNATAVLKQLGVFDTIAQHAVFPKRLVLMDAMKGTELASLDLGDAFLERYGAPYMVLHRSDLHKGLLEACIADSRISLVNNQTVVSVTPVGGQRTELTCQDGTTYIAEAVLGADGLWSKTRPLFSDDQPVCSQYVAYRGALPMSEIQVEASMDDVIMWIGPNLHLVQYPVRSKELYNQVVVFKSFKYKEGSDDWGTPDELDEHFGPCCEAVRNAVTYIQRQRRWPMYDREPIDSWVDGNIALIGDAAHPMLQYLAQGGCQALEDVACLTELLSNHEGGSTAEVFQAYQQERLSRASEVQRSARKWGDIIHAVDPTTILLRDTIMKNHKPHEFGYVDWLYGRRYGAAPKTASSQ</sequence>
<dbReference type="InterPro" id="IPR036188">
    <property type="entry name" value="FAD/NAD-bd_sf"/>
</dbReference>
<dbReference type="InterPro" id="IPR002938">
    <property type="entry name" value="FAD-bd"/>
</dbReference>
<evidence type="ECO:0000259" key="6">
    <source>
        <dbReference type="Pfam" id="PF01494"/>
    </source>
</evidence>
<dbReference type="GO" id="GO:0004497">
    <property type="term" value="F:monooxygenase activity"/>
    <property type="evidence" value="ECO:0007669"/>
    <property type="project" value="UniProtKB-KW"/>
</dbReference>
<dbReference type="SUPFAM" id="SSF54373">
    <property type="entry name" value="FAD-linked reductases, C-terminal domain"/>
    <property type="match status" value="1"/>
</dbReference>
<keyword evidence="2" id="KW-0285">Flavoprotein</keyword>
<protein>
    <submittedName>
        <fullName evidence="7">FAD-binding protein</fullName>
    </submittedName>
</protein>
<dbReference type="InterPro" id="IPR050493">
    <property type="entry name" value="FAD-dep_Monooxygenase_BioMet"/>
</dbReference>
<feature type="domain" description="FAD-binding" evidence="6">
    <location>
        <begin position="8"/>
        <end position="351"/>
    </location>
</feature>
<name>A0A4Q9DQ73_9BACL</name>